<dbReference type="InterPro" id="IPR000909">
    <property type="entry name" value="PLipase_C_PInositol-sp_X_dom"/>
</dbReference>
<dbReference type="EC" id="3.1.4.11" evidence="2 9"/>
<dbReference type="Gene3D" id="1.10.238.10">
    <property type="entry name" value="EF-hand"/>
    <property type="match status" value="1"/>
</dbReference>
<evidence type="ECO:0000256" key="6">
    <source>
        <dbReference type="ARBA" id="ARBA00023098"/>
    </source>
</evidence>
<dbReference type="PROSITE" id="PS50222">
    <property type="entry name" value="EF_HAND_2"/>
    <property type="match status" value="2"/>
</dbReference>
<keyword evidence="7" id="KW-0807">Transducer</keyword>
<dbReference type="InterPro" id="IPR011992">
    <property type="entry name" value="EF-hand-dom_pair"/>
</dbReference>
<dbReference type="CDD" id="cd15898">
    <property type="entry name" value="EFh_PI-PLC"/>
    <property type="match status" value="1"/>
</dbReference>
<keyword evidence="4" id="KW-0106">Calcium</keyword>
<dbReference type="PANTHER" id="PTHR10336">
    <property type="entry name" value="PHOSPHOINOSITIDE-SPECIFIC PHOSPHOLIPASE C FAMILY PROTEIN"/>
    <property type="match status" value="1"/>
</dbReference>
<dbReference type="PROSITE" id="PS50008">
    <property type="entry name" value="PIPLC_Y_DOMAIN"/>
    <property type="match status" value="1"/>
</dbReference>
<evidence type="ECO:0000256" key="5">
    <source>
        <dbReference type="ARBA" id="ARBA00022963"/>
    </source>
</evidence>
<evidence type="ECO:0000256" key="7">
    <source>
        <dbReference type="ARBA" id="ARBA00023224"/>
    </source>
</evidence>
<feature type="domain" description="C2" evidence="11">
    <location>
        <begin position="660"/>
        <end position="786"/>
    </location>
</feature>
<dbReference type="InterPro" id="IPR001711">
    <property type="entry name" value="PLipase_C_Pinositol-sp_Y"/>
</dbReference>
<dbReference type="InterPro" id="IPR011993">
    <property type="entry name" value="PH-like_dom_sf"/>
</dbReference>
<dbReference type="Pfam" id="PF13499">
    <property type="entry name" value="EF-hand_7"/>
    <property type="match status" value="1"/>
</dbReference>
<dbReference type="Gene3D" id="2.30.29.30">
    <property type="entry name" value="Pleckstrin-homology domain (PH domain)/Phosphotyrosine-binding domain (PTB)"/>
    <property type="match status" value="1"/>
</dbReference>
<evidence type="ECO:0000256" key="8">
    <source>
        <dbReference type="ARBA" id="ARBA00023674"/>
    </source>
</evidence>
<proteinExistence type="predicted"/>
<dbReference type="PROSITE" id="PS00018">
    <property type="entry name" value="EF_HAND_1"/>
    <property type="match status" value="2"/>
</dbReference>
<feature type="compositionally biased region" description="Acidic residues" evidence="10">
    <location>
        <begin position="504"/>
        <end position="519"/>
    </location>
</feature>
<dbReference type="PROSITE" id="PS50004">
    <property type="entry name" value="C2"/>
    <property type="match status" value="1"/>
</dbReference>
<reference evidence="14" key="1">
    <citation type="submission" date="2021-01" db="EMBL/GenBank/DDBJ databases">
        <authorList>
            <person name="Corre E."/>
            <person name="Pelletier E."/>
            <person name="Niang G."/>
            <person name="Scheremetjew M."/>
            <person name="Finn R."/>
            <person name="Kale V."/>
            <person name="Holt S."/>
            <person name="Cochrane G."/>
            <person name="Meng A."/>
            <person name="Brown T."/>
            <person name="Cohen L."/>
        </authorList>
    </citation>
    <scope>NUCLEOTIDE SEQUENCE</scope>
    <source>
        <strain evidence="14">CCAP 955/1</strain>
    </source>
</reference>
<comment type="cofactor">
    <cofactor evidence="1">
        <name>Ca(2+)</name>
        <dbReference type="ChEBI" id="CHEBI:29108"/>
    </cofactor>
</comment>
<dbReference type="SMART" id="SM00148">
    <property type="entry name" value="PLCXc"/>
    <property type="match status" value="1"/>
</dbReference>
<dbReference type="SMART" id="SM00054">
    <property type="entry name" value="EFh"/>
    <property type="match status" value="2"/>
</dbReference>
<name>A0A7S3H7R2_9STRA</name>
<dbReference type="EMBL" id="HBIC01032262">
    <property type="protein sequence ID" value="CAE0287529.1"/>
    <property type="molecule type" value="Transcribed_RNA"/>
</dbReference>
<keyword evidence="5 9" id="KW-0442">Lipid degradation</keyword>
<dbReference type="PANTHER" id="PTHR10336:SF36">
    <property type="entry name" value="1-PHOSPHATIDYLINOSITOL 4,5-BISPHOSPHATE PHOSPHODIESTERASE BETA-4"/>
    <property type="match status" value="1"/>
</dbReference>
<dbReference type="CDD" id="cd08558">
    <property type="entry name" value="PI-PLCc_eukaryota"/>
    <property type="match status" value="1"/>
</dbReference>
<dbReference type="Gene3D" id="3.20.20.190">
    <property type="entry name" value="Phosphatidylinositol (PI) phosphodiesterase"/>
    <property type="match status" value="1"/>
</dbReference>
<organism evidence="14">
    <name type="scientific">Spumella elongata</name>
    <dbReference type="NCBI Taxonomy" id="89044"/>
    <lineage>
        <taxon>Eukaryota</taxon>
        <taxon>Sar</taxon>
        <taxon>Stramenopiles</taxon>
        <taxon>Ochrophyta</taxon>
        <taxon>Chrysophyceae</taxon>
        <taxon>Chromulinales</taxon>
        <taxon>Chromulinaceae</taxon>
        <taxon>Spumella</taxon>
    </lineage>
</organism>
<dbReference type="Pfam" id="PF00388">
    <property type="entry name" value="PI-PLC-X"/>
    <property type="match status" value="1"/>
</dbReference>
<dbReference type="InterPro" id="IPR001849">
    <property type="entry name" value="PH_domain"/>
</dbReference>
<dbReference type="GO" id="GO:0016042">
    <property type="term" value="P:lipid catabolic process"/>
    <property type="evidence" value="ECO:0007669"/>
    <property type="project" value="UniProtKB-KW"/>
</dbReference>
<evidence type="ECO:0000256" key="4">
    <source>
        <dbReference type="ARBA" id="ARBA00022837"/>
    </source>
</evidence>
<dbReference type="SMART" id="SM00239">
    <property type="entry name" value="C2"/>
    <property type="match status" value="1"/>
</dbReference>
<dbReference type="InterPro" id="IPR018247">
    <property type="entry name" value="EF_Hand_1_Ca_BS"/>
</dbReference>
<keyword evidence="6 9" id="KW-0443">Lipid metabolism</keyword>
<dbReference type="Pfam" id="PF00387">
    <property type="entry name" value="PI-PLC-Y"/>
    <property type="match status" value="1"/>
</dbReference>
<dbReference type="InterPro" id="IPR002048">
    <property type="entry name" value="EF_hand_dom"/>
</dbReference>
<evidence type="ECO:0000256" key="1">
    <source>
        <dbReference type="ARBA" id="ARBA00001913"/>
    </source>
</evidence>
<evidence type="ECO:0000256" key="9">
    <source>
        <dbReference type="RuleBase" id="RU361133"/>
    </source>
</evidence>
<feature type="compositionally biased region" description="Polar residues" evidence="10">
    <location>
        <begin position="541"/>
        <end position="550"/>
    </location>
</feature>
<comment type="catalytic activity">
    <reaction evidence="8">
        <text>a 1,2-diacyl-sn-glycero-3-phospho-(1D-myo-inositol-4,5-bisphosphate) + H2O = 1D-myo-inositol 1,4,5-trisphosphate + a 1,2-diacyl-sn-glycerol + H(+)</text>
        <dbReference type="Rhea" id="RHEA:33179"/>
        <dbReference type="ChEBI" id="CHEBI:15377"/>
        <dbReference type="ChEBI" id="CHEBI:15378"/>
        <dbReference type="ChEBI" id="CHEBI:17815"/>
        <dbReference type="ChEBI" id="CHEBI:58456"/>
        <dbReference type="ChEBI" id="CHEBI:203600"/>
        <dbReference type="EC" id="3.1.4.11"/>
    </reaction>
    <physiologicalReaction direction="left-to-right" evidence="8">
        <dbReference type="Rhea" id="RHEA:33180"/>
    </physiologicalReaction>
</comment>
<feature type="region of interest" description="Disordered" evidence="10">
    <location>
        <begin position="500"/>
        <end position="550"/>
    </location>
</feature>
<gene>
    <name evidence="14" type="ORF">SELO1098_LOCUS16372</name>
</gene>
<evidence type="ECO:0000259" key="12">
    <source>
        <dbReference type="PROSITE" id="PS50008"/>
    </source>
</evidence>
<dbReference type="PRINTS" id="PR00390">
    <property type="entry name" value="PHPHLIPASEC"/>
</dbReference>
<dbReference type="GO" id="GO:0051209">
    <property type="term" value="P:release of sequestered calcium ion into cytosol"/>
    <property type="evidence" value="ECO:0007669"/>
    <property type="project" value="TreeGrafter"/>
</dbReference>
<feature type="domain" description="EF-hand" evidence="13">
    <location>
        <begin position="147"/>
        <end position="182"/>
    </location>
</feature>
<protein>
    <recommendedName>
        <fullName evidence="2 9">Phosphoinositide phospholipase C</fullName>
        <ecNumber evidence="2 9">3.1.4.11</ecNumber>
    </recommendedName>
</protein>
<dbReference type="Gene3D" id="2.60.40.150">
    <property type="entry name" value="C2 domain"/>
    <property type="match status" value="1"/>
</dbReference>
<dbReference type="Pfam" id="PF16457">
    <property type="entry name" value="PH_12"/>
    <property type="match status" value="1"/>
</dbReference>
<dbReference type="GO" id="GO:0048015">
    <property type="term" value="P:phosphatidylinositol-mediated signaling"/>
    <property type="evidence" value="ECO:0007669"/>
    <property type="project" value="TreeGrafter"/>
</dbReference>
<sequence length="810" mass="90897">MPRKTIGSKAKAKDEFDYEPLVDPGITMLKFGQGGTPHERLFKLSGDLRYLSWSAGWFSAKLGGKCQVDLEKVIRVMQGQNTFQFQRYSQIYGDANEKSFSIVYQDVDGKEKTLDLIAPSQDIFKLWHDGLKALVQKLKEQRDNYSLDALFLKSLWDRADTDHSGTLNAKEIVRLVQSINVHLPTPTVKVLFKKYDVDNSGTLDFAEFVEFMTFLRKRPDLESVWGSIATDSPLPEGSAPLTIDPEYFPSRDAVISLPKFIKFWESVQGEKLSLEDARDLVEFCNSSTSESKATKKSTRAARHRDDLHTPNDVSGGDEFLVSYTMFSNVLSNFTKASLFDQSKVVEYQDMTHPLTYYYMASSHNTYLEGDQLTSFSSVNRYVNDLLLGCRCVELDCWDGDNGQPIICHGHTMTGKILFRDVIRAIAEYGFVTSPYPVVLSIENHCCLEQQKVLAKIMIDIFKDKLAMPLRNADGSFVTTLPSPMELKHKVLIKGKRLATHGAEAEDADDPEDDDEEAEDPSLKGSTKEGTKDAPKKKKGSSNKTHPDLSNITYLGTGKVKSFSAAVSNSIPADMMASYAEVKTIKTIKLPDKVAGWIDHNKNHLSRIYPKGTRIDSSNYVPVGPWAAGNQLVALNYQTGDLAYHINFGKFLENGSTGYVLKPDYMIYNGVSEPTEGYRLVINVISACHLPKPGGAQKGEIIDPFVAVYLHGPSPADTFEARTRTIHDNGFNPVWNQTFTFDVRRPDLSYLTFHVNDEDVLRSDFVAFTSLPLSCIRTGLRTLHLRNAVGKRDQDFEYASLFVRVTKEFLE</sequence>
<evidence type="ECO:0000259" key="13">
    <source>
        <dbReference type="PROSITE" id="PS50222"/>
    </source>
</evidence>
<dbReference type="CDD" id="cd00275">
    <property type="entry name" value="C2_PLC_like"/>
    <property type="match status" value="1"/>
</dbReference>
<dbReference type="GO" id="GO:0004435">
    <property type="term" value="F:phosphatidylinositol-4,5-bisphosphate phospholipase C activity"/>
    <property type="evidence" value="ECO:0007669"/>
    <property type="project" value="UniProtKB-EC"/>
</dbReference>
<dbReference type="InterPro" id="IPR001192">
    <property type="entry name" value="PI-PLC_fam"/>
</dbReference>
<dbReference type="InterPro" id="IPR035892">
    <property type="entry name" value="C2_domain_sf"/>
</dbReference>
<feature type="domain" description="EF-hand" evidence="13">
    <location>
        <begin position="183"/>
        <end position="218"/>
    </location>
</feature>
<dbReference type="InterPro" id="IPR000008">
    <property type="entry name" value="C2_dom"/>
</dbReference>
<evidence type="ECO:0000313" key="14">
    <source>
        <dbReference type="EMBL" id="CAE0287529.1"/>
    </source>
</evidence>
<evidence type="ECO:0000256" key="10">
    <source>
        <dbReference type="SAM" id="MobiDB-lite"/>
    </source>
</evidence>
<dbReference type="SUPFAM" id="SSF50729">
    <property type="entry name" value="PH domain-like"/>
    <property type="match status" value="1"/>
</dbReference>
<dbReference type="SUPFAM" id="SSF47473">
    <property type="entry name" value="EF-hand"/>
    <property type="match status" value="1"/>
</dbReference>
<keyword evidence="3 9" id="KW-0378">Hydrolase</keyword>
<dbReference type="SUPFAM" id="SSF51695">
    <property type="entry name" value="PLC-like phosphodiesterases"/>
    <property type="match status" value="1"/>
</dbReference>
<dbReference type="Pfam" id="PF00168">
    <property type="entry name" value="C2"/>
    <property type="match status" value="1"/>
</dbReference>
<dbReference type="AlphaFoldDB" id="A0A7S3H7R2"/>
<dbReference type="SMART" id="SM00149">
    <property type="entry name" value="PLCYc"/>
    <property type="match status" value="1"/>
</dbReference>
<evidence type="ECO:0000259" key="11">
    <source>
        <dbReference type="PROSITE" id="PS50004"/>
    </source>
</evidence>
<dbReference type="PROSITE" id="PS50007">
    <property type="entry name" value="PIPLC_X_DOMAIN"/>
    <property type="match status" value="1"/>
</dbReference>
<accession>A0A7S3H7R2</accession>
<evidence type="ECO:0000256" key="2">
    <source>
        <dbReference type="ARBA" id="ARBA00012368"/>
    </source>
</evidence>
<feature type="domain" description="PI-PLC Y-box" evidence="12">
    <location>
        <begin position="551"/>
        <end position="665"/>
    </location>
</feature>
<evidence type="ECO:0000256" key="3">
    <source>
        <dbReference type="ARBA" id="ARBA00022801"/>
    </source>
</evidence>
<dbReference type="InterPro" id="IPR017946">
    <property type="entry name" value="PLC-like_Pdiesterase_TIM-brl"/>
</dbReference>
<dbReference type="SUPFAM" id="SSF49562">
    <property type="entry name" value="C2 domain (Calcium/lipid-binding domain, CaLB)"/>
    <property type="match status" value="1"/>
</dbReference>
<dbReference type="GO" id="GO:0005509">
    <property type="term" value="F:calcium ion binding"/>
    <property type="evidence" value="ECO:0007669"/>
    <property type="project" value="InterPro"/>
</dbReference>